<dbReference type="InterPro" id="IPR011105">
    <property type="entry name" value="Cell_wall_hydrolase_SleB"/>
</dbReference>
<protein>
    <recommendedName>
        <fullName evidence="2">Cell wall hydrolase SleB domain-containing protein</fullName>
    </recommendedName>
</protein>
<dbReference type="RefSeq" id="WP_307424384.1">
    <property type="nucleotide sequence ID" value="NZ_JAUSVK010000001.1"/>
</dbReference>
<keyword evidence="4" id="KW-1185">Reference proteome</keyword>
<dbReference type="InterPro" id="IPR042047">
    <property type="entry name" value="SleB_dom1"/>
</dbReference>
<feature type="domain" description="Cell wall hydrolase SleB" evidence="2">
    <location>
        <begin position="342"/>
        <end position="454"/>
    </location>
</feature>
<feature type="region of interest" description="Disordered" evidence="1">
    <location>
        <begin position="229"/>
        <end position="251"/>
    </location>
</feature>
<evidence type="ECO:0000313" key="4">
    <source>
        <dbReference type="Proteomes" id="UP001237448"/>
    </source>
</evidence>
<evidence type="ECO:0000313" key="3">
    <source>
        <dbReference type="EMBL" id="MDQ0391672.1"/>
    </source>
</evidence>
<name>A0ABU0FAM7_9HYPH</name>
<sequence>MVAWRRPLIIALLIGAGITTTVTYRRLTAVTAVPPASSERGALDRGLTTFAALHGPVMQAGLFQMPLLSLSDMRSVPRSAMGPIFASLPSSASLIPSPDRSDDVAMPDDVDPPGLPIHDGMKDGATAWPEVMRGGKGDLDADPQPLDDVAHLVSAGSYLLLPPQGAVPMARLSRKLQGPASAEGLEPFRPTRMSAALATRLAQRFARNETRMGGADGAVPLYHSLAPAGGTSPAASRPDLASLERSATHAEDGAPVEMALAGPEAGEPVITLASVHPTTPDGASPMPDLGDDEGLTEAQKKSRIAGLPGLDDGKARPLDLPPVAFTRAQTCLATAIYFEARGESREGQVAVAQVVINRLRSPFYPKNVCDVVYQGASNRRYGGCQFSFACDGVADRITEKEPWEQALTIAARVMNAQDWIPEIGNATHYHADYVRPRWVRDMTEKDRIGKHIFYRVKWWA</sequence>
<proteinExistence type="predicted"/>
<evidence type="ECO:0000259" key="2">
    <source>
        <dbReference type="Pfam" id="PF07486"/>
    </source>
</evidence>
<comment type="caution">
    <text evidence="3">The sequence shown here is derived from an EMBL/GenBank/DDBJ whole genome shotgun (WGS) entry which is preliminary data.</text>
</comment>
<dbReference type="Pfam" id="PF07486">
    <property type="entry name" value="Hydrolase_2"/>
    <property type="match status" value="1"/>
</dbReference>
<evidence type="ECO:0000256" key="1">
    <source>
        <dbReference type="SAM" id="MobiDB-lite"/>
    </source>
</evidence>
<organism evidence="3 4">
    <name type="scientific">Labrys monachus</name>
    <dbReference type="NCBI Taxonomy" id="217067"/>
    <lineage>
        <taxon>Bacteria</taxon>
        <taxon>Pseudomonadati</taxon>
        <taxon>Pseudomonadota</taxon>
        <taxon>Alphaproteobacteria</taxon>
        <taxon>Hyphomicrobiales</taxon>
        <taxon>Xanthobacteraceae</taxon>
        <taxon>Labrys</taxon>
    </lineage>
</organism>
<reference evidence="3 4" key="1">
    <citation type="submission" date="2023-07" db="EMBL/GenBank/DDBJ databases">
        <title>Genomic Encyclopedia of Type Strains, Phase IV (KMG-IV): sequencing the most valuable type-strain genomes for metagenomic binning, comparative biology and taxonomic classification.</title>
        <authorList>
            <person name="Goeker M."/>
        </authorList>
    </citation>
    <scope>NUCLEOTIDE SEQUENCE [LARGE SCALE GENOMIC DNA]</scope>
    <source>
        <strain evidence="3 4">DSM 5896</strain>
    </source>
</reference>
<dbReference type="EMBL" id="JAUSVK010000001">
    <property type="protein sequence ID" value="MDQ0391672.1"/>
    <property type="molecule type" value="Genomic_DNA"/>
</dbReference>
<gene>
    <name evidence="3" type="ORF">J3R73_001464</name>
</gene>
<dbReference type="Proteomes" id="UP001237448">
    <property type="component" value="Unassembled WGS sequence"/>
</dbReference>
<accession>A0ABU0FAM7</accession>
<dbReference type="Gene3D" id="1.10.10.2520">
    <property type="entry name" value="Cell wall hydrolase SleB, domain 1"/>
    <property type="match status" value="1"/>
</dbReference>